<dbReference type="AlphaFoldDB" id="A0A0L0SUY0"/>
<dbReference type="Pfam" id="PF01648">
    <property type="entry name" value="ACPS"/>
    <property type="match status" value="1"/>
</dbReference>
<reference evidence="3 4" key="1">
    <citation type="submission" date="2009-11" db="EMBL/GenBank/DDBJ databases">
        <title>Annotation of Allomyces macrogynus ATCC 38327.</title>
        <authorList>
            <consortium name="The Broad Institute Genome Sequencing Platform"/>
            <person name="Russ C."/>
            <person name="Cuomo C."/>
            <person name="Burger G."/>
            <person name="Gray M.W."/>
            <person name="Holland P.W.H."/>
            <person name="King N."/>
            <person name="Lang F.B.F."/>
            <person name="Roger A.J."/>
            <person name="Ruiz-Trillo I."/>
            <person name="Young S.K."/>
            <person name="Zeng Q."/>
            <person name="Gargeya S."/>
            <person name="Fitzgerald M."/>
            <person name="Haas B."/>
            <person name="Abouelleil A."/>
            <person name="Alvarado L."/>
            <person name="Arachchi H.M."/>
            <person name="Berlin A."/>
            <person name="Chapman S.B."/>
            <person name="Gearin G."/>
            <person name="Goldberg J."/>
            <person name="Griggs A."/>
            <person name="Gujja S."/>
            <person name="Hansen M."/>
            <person name="Heiman D."/>
            <person name="Howarth C."/>
            <person name="Larimer J."/>
            <person name="Lui A."/>
            <person name="MacDonald P.J.P."/>
            <person name="McCowen C."/>
            <person name="Montmayeur A."/>
            <person name="Murphy C."/>
            <person name="Neiman D."/>
            <person name="Pearson M."/>
            <person name="Priest M."/>
            <person name="Roberts A."/>
            <person name="Saif S."/>
            <person name="Shea T."/>
            <person name="Sisk P."/>
            <person name="Stolte C."/>
            <person name="Sykes S."/>
            <person name="Wortman J."/>
            <person name="Nusbaum C."/>
            <person name="Birren B."/>
        </authorList>
    </citation>
    <scope>NUCLEOTIDE SEQUENCE [LARGE SCALE GENOMIC DNA]</scope>
    <source>
        <strain evidence="3 4">ATCC 38327</strain>
    </source>
</reference>
<dbReference type="GO" id="GO:0008897">
    <property type="term" value="F:holo-[acyl-carrier-protein] synthase activity"/>
    <property type="evidence" value="ECO:0007669"/>
    <property type="project" value="InterPro"/>
</dbReference>
<evidence type="ECO:0000313" key="3">
    <source>
        <dbReference type="EMBL" id="KNE66271.1"/>
    </source>
</evidence>
<dbReference type="SUPFAM" id="SSF56214">
    <property type="entry name" value="4'-phosphopantetheinyl transferase"/>
    <property type="match status" value="1"/>
</dbReference>
<organism evidence="3 4">
    <name type="scientific">Allomyces macrogynus (strain ATCC 38327)</name>
    <name type="common">Allomyces javanicus var. macrogynus</name>
    <dbReference type="NCBI Taxonomy" id="578462"/>
    <lineage>
        <taxon>Eukaryota</taxon>
        <taxon>Fungi</taxon>
        <taxon>Fungi incertae sedis</taxon>
        <taxon>Blastocladiomycota</taxon>
        <taxon>Blastocladiomycetes</taxon>
        <taxon>Blastocladiales</taxon>
        <taxon>Blastocladiaceae</taxon>
        <taxon>Allomyces</taxon>
    </lineage>
</organism>
<proteinExistence type="predicted"/>
<gene>
    <name evidence="3" type="ORF">AMAG_10504</name>
</gene>
<sequence length="200" mass="21304">MNTRRGAAHAEIAAMYGPLMGDREAPVILDKHRDAARAFAFAWAAKEAVTKAWGVGVAVAADAVLRAVQLLDPPAEGVEGKEGTVGDGWRQARDYVVVVDTHHDAVVAHGGPDAVGTPIAVQLFEEVGATRGDAVAVALMRPCEDDEGDDVDEEVACHELDREPIVWVTMSLMELLDRVRELVASDPAASRAEEEEEAAS</sequence>
<dbReference type="GO" id="GO:0000287">
    <property type="term" value="F:magnesium ion binding"/>
    <property type="evidence" value="ECO:0007669"/>
    <property type="project" value="InterPro"/>
</dbReference>
<dbReference type="Gene3D" id="3.90.470.20">
    <property type="entry name" value="4'-phosphopantetheinyl transferase domain"/>
    <property type="match status" value="1"/>
</dbReference>
<evidence type="ECO:0000256" key="1">
    <source>
        <dbReference type="ARBA" id="ARBA00022679"/>
    </source>
</evidence>
<keyword evidence="1" id="KW-0808">Transferase</keyword>
<accession>A0A0L0SUY0</accession>
<name>A0A0L0SUY0_ALLM3</name>
<evidence type="ECO:0000259" key="2">
    <source>
        <dbReference type="Pfam" id="PF01648"/>
    </source>
</evidence>
<feature type="domain" description="4'-phosphopantetheinyl transferase" evidence="2">
    <location>
        <begin position="28"/>
        <end position="59"/>
    </location>
</feature>
<dbReference type="VEuPathDB" id="FungiDB:AMAG_10504"/>
<reference evidence="4" key="2">
    <citation type="submission" date="2009-11" db="EMBL/GenBank/DDBJ databases">
        <title>The Genome Sequence of Allomyces macrogynus strain ATCC 38327.</title>
        <authorList>
            <consortium name="The Broad Institute Genome Sequencing Platform"/>
            <person name="Russ C."/>
            <person name="Cuomo C."/>
            <person name="Shea T."/>
            <person name="Young S.K."/>
            <person name="Zeng Q."/>
            <person name="Koehrsen M."/>
            <person name="Haas B."/>
            <person name="Borodovsky M."/>
            <person name="Guigo R."/>
            <person name="Alvarado L."/>
            <person name="Berlin A."/>
            <person name="Borenstein D."/>
            <person name="Chen Z."/>
            <person name="Engels R."/>
            <person name="Freedman E."/>
            <person name="Gellesch M."/>
            <person name="Goldberg J."/>
            <person name="Griggs A."/>
            <person name="Gujja S."/>
            <person name="Heiman D."/>
            <person name="Hepburn T."/>
            <person name="Howarth C."/>
            <person name="Jen D."/>
            <person name="Larson L."/>
            <person name="Lewis B."/>
            <person name="Mehta T."/>
            <person name="Park D."/>
            <person name="Pearson M."/>
            <person name="Roberts A."/>
            <person name="Saif S."/>
            <person name="Shenoy N."/>
            <person name="Sisk P."/>
            <person name="Stolte C."/>
            <person name="Sykes S."/>
            <person name="Walk T."/>
            <person name="White J."/>
            <person name="Yandava C."/>
            <person name="Burger G."/>
            <person name="Gray M.W."/>
            <person name="Holland P.W.H."/>
            <person name="King N."/>
            <person name="Lang F.B.F."/>
            <person name="Roger A.J."/>
            <person name="Ruiz-Trillo I."/>
            <person name="Lander E."/>
            <person name="Nusbaum C."/>
        </authorList>
    </citation>
    <scope>NUCLEOTIDE SEQUENCE [LARGE SCALE GENOMIC DNA]</scope>
    <source>
        <strain evidence="4">ATCC 38327</strain>
    </source>
</reference>
<dbReference type="EMBL" id="GG745349">
    <property type="protein sequence ID" value="KNE66271.1"/>
    <property type="molecule type" value="Genomic_DNA"/>
</dbReference>
<evidence type="ECO:0000313" key="4">
    <source>
        <dbReference type="Proteomes" id="UP000054350"/>
    </source>
</evidence>
<dbReference type="InterPro" id="IPR037143">
    <property type="entry name" value="4-PPantetheinyl_Trfase_dom_sf"/>
</dbReference>
<protein>
    <recommendedName>
        <fullName evidence="2">4'-phosphopantetheinyl transferase domain-containing protein</fullName>
    </recommendedName>
</protein>
<dbReference type="InterPro" id="IPR008278">
    <property type="entry name" value="4-PPantetheinyl_Trfase_dom"/>
</dbReference>
<keyword evidence="4" id="KW-1185">Reference proteome</keyword>
<dbReference type="Proteomes" id="UP000054350">
    <property type="component" value="Unassembled WGS sequence"/>
</dbReference>